<dbReference type="RefSeq" id="WP_378050929.1">
    <property type="nucleotide sequence ID" value="NZ_JBHMDN010000031.1"/>
</dbReference>
<organism evidence="1 2">
    <name type="scientific">Cohnella cellulosilytica</name>
    <dbReference type="NCBI Taxonomy" id="986710"/>
    <lineage>
        <taxon>Bacteria</taxon>
        <taxon>Bacillati</taxon>
        <taxon>Bacillota</taxon>
        <taxon>Bacilli</taxon>
        <taxon>Bacillales</taxon>
        <taxon>Paenibacillaceae</taxon>
        <taxon>Cohnella</taxon>
    </lineage>
</organism>
<comment type="caution">
    <text evidence="1">The sequence shown here is derived from an EMBL/GenBank/DDBJ whole genome shotgun (WGS) entry which is preliminary data.</text>
</comment>
<reference evidence="2" key="1">
    <citation type="journal article" date="2019" name="Int. J. Syst. Evol. Microbiol.">
        <title>The Global Catalogue of Microorganisms (GCM) 10K type strain sequencing project: providing services to taxonomists for standard genome sequencing and annotation.</title>
        <authorList>
            <consortium name="The Broad Institute Genomics Platform"/>
            <consortium name="The Broad Institute Genome Sequencing Center for Infectious Disease"/>
            <person name="Wu L."/>
            <person name="Ma J."/>
        </authorList>
    </citation>
    <scope>NUCLEOTIDE SEQUENCE [LARGE SCALE GENOMIC DNA]</scope>
    <source>
        <strain evidence="2">KCTC 12907</strain>
    </source>
</reference>
<dbReference type="EMBL" id="JBHTAI010000026">
    <property type="protein sequence ID" value="MFC7152790.1"/>
    <property type="molecule type" value="Genomic_DNA"/>
</dbReference>
<dbReference type="Proteomes" id="UP001596378">
    <property type="component" value="Unassembled WGS sequence"/>
</dbReference>
<name>A0ABW2FL40_9BACL</name>
<dbReference type="Pfam" id="PF06042">
    <property type="entry name" value="NTP_transf_6"/>
    <property type="match status" value="1"/>
</dbReference>
<proteinExistence type="predicted"/>
<dbReference type="InterPro" id="IPR009267">
    <property type="entry name" value="NTP_transf_6"/>
</dbReference>
<dbReference type="PANTHER" id="PTHR39166">
    <property type="entry name" value="BLL1166 PROTEIN"/>
    <property type="match status" value="1"/>
</dbReference>
<sequence>MHDVILRAQDFKIDNYYIGAGCIAQTVWNYLCEFPLDYGIKDIDFAYFNDSDVSEEAEDKNIELINNHFCNLPIKLDIKNQARVHLWYKDHFGYEIKPYPSLEDAINTWPTTSTAIGIRKQDDQWHVYAPYGLNDLFGMIVRANKIQITQQIYEKKIESWTRIWTKLQVIPWA</sequence>
<dbReference type="PANTHER" id="PTHR39166:SF1">
    <property type="entry name" value="BLL1166 PROTEIN"/>
    <property type="match status" value="1"/>
</dbReference>
<protein>
    <submittedName>
        <fullName evidence="1">Nucleotidyltransferase family protein</fullName>
    </submittedName>
</protein>
<accession>A0ABW2FL40</accession>
<gene>
    <name evidence="1" type="ORF">ACFQMJ_29995</name>
</gene>
<keyword evidence="2" id="KW-1185">Reference proteome</keyword>
<evidence type="ECO:0000313" key="2">
    <source>
        <dbReference type="Proteomes" id="UP001596378"/>
    </source>
</evidence>
<evidence type="ECO:0000313" key="1">
    <source>
        <dbReference type="EMBL" id="MFC7152790.1"/>
    </source>
</evidence>